<dbReference type="Proteomes" id="UP000004367">
    <property type="component" value="Unassembled WGS sequence"/>
</dbReference>
<name>H5UVA2_9MICO</name>
<dbReference type="EMBL" id="BAFE01000091">
    <property type="protein sequence ID" value="GAB49660.1"/>
    <property type="molecule type" value="Genomic_DNA"/>
</dbReference>
<accession>H5UVA2</accession>
<dbReference type="OrthoDB" id="9968428at2"/>
<reference evidence="1 2" key="1">
    <citation type="submission" date="2012-02" db="EMBL/GenBank/DDBJ databases">
        <title>Whole genome shotgun sequence of Mobilicoccus pelagius NBRC 104925.</title>
        <authorList>
            <person name="Yoshida Y."/>
            <person name="Hosoyama A."/>
            <person name="Tsuchikane K."/>
            <person name="Katsumata H."/>
            <person name="Yamazaki S."/>
            <person name="Fujita N."/>
        </authorList>
    </citation>
    <scope>NUCLEOTIDE SEQUENCE [LARGE SCALE GENOMIC DNA]</scope>
    <source>
        <strain evidence="1 2">NBRC 104925</strain>
    </source>
</reference>
<sequence length="97" mass="10777">MSTDITADGGIIDQRAMTTEERETLSTTLRELWWDCHRDFARPVVDLGALRLSETTMLALAADLDEAGYVTHARLVRCMATTQGHASDRPDAPPPRH</sequence>
<comment type="caution">
    <text evidence="1">The sequence shown here is derived from an EMBL/GenBank/DDBJ whole genome shotgun (WGS) entry which is preliminary data.</text>
</comment>
<dbReference type="RefSeq" id="WP_009483503.1">
    <property type="nucleotide sequence ID" value="NZ_BAFE01000091.1"/>
</dbReference>
<proteinExistence type="predicted"/>
<evidence type="ECO:0000313" key="1">
    <source>
        <dbReference type="EMBL" id="GAB49660.1"/>
    </source>
</evidence>
<dbReference type="AlphaFoldDB" id="H5UVA2"/>
<evidence type="ECO:0000313" key="2">
    <source>
        <dbReference type="Proteomes" id="UP000004367"/>
    </source>
</evidence>
<keyword evidence="2" id="KW-1185">Reference proteome</keyword>
<protein>
    <submittedName>
        <fullName evidence="1">Uncharacterized protein</fullName>
    </submittedName>
</protein>
<gene>
    <name evidence="1" type="ORF">MOPEL_132_00270</name>
</gene>
<organism evidence="1 2">
    <name type="scientific">Mobilicoccus pelagius NBRC 104925</name>
    <dbReference type="NCBI Taxonomy" id="1089455"/>
    <lineage>
        <taxon>Bacteria</taxon>
        <taxon>Bacillati</taxon>
        <taxon>Actinomycetota</taxon>
        <taxon>Actinomycetes</taxon>
        <taxon>Micrococcales</taxon>
        <taxon>Dermatophilaceae</taxon>
        <taxon>Mobilicoccus</taxon>
    </lineage>
</organism>